<keyword evidence="3" id="KW-1185">Reference proteome</keyword>
<dbReference type="AlphaFoldDB" id="A0A5S9IV76"/>
<evidence type="ECO:0008006" key="4">
    <source>
        <dbReference type="Google" id="ProtNLM"/>
    </source>
</evidence>
<dbReference type="KEGG" id="uam:UABAM_06326"/>
<evidence type="ECO:0000256" key="1">
    <source>
        <dbReference type="SAM" id="SignalP"/>
    </source>
</evidence>
<sequence>MLQKLMLLTLALLFLQSCRVAPIQMARVTQIDSYKQTYNFKDESQAARALEKLMGQKNWEILIDYLGSSEYFQELQSKNIFVKGSFVMSITLNPKDHNRFLVEGFGRYYVVRNKTNEVLFSADYRIIEKQHTIDDFQKKKVLNVDVQHSMIRHFPTEGEKNFYHEAPFNMNIFVTSTTDGVYTLNYDKEHELVIDGEVVGNMYFAKSLAQQKLIDLRDMGYVKNDY</sequence>
<reference evidence="2 3" key="1">
    <citation type="submission" date="2019-08" db="EMBL/GenBank/DDBJ databases">
        <title>Complete genome sequence of Candidatus Uab amorphum.</title>
        <authorList>
            <person name="Shiratori T."/>
            <person name="Suzuki S."/>
            <person name="Kakizawa Y."/>
            <person name="Ishida K."/>
        </authorList>
    </citation>
    <scope>NUCLEOTIDE SEQUENCE [LARGE SCALE GENOMIC DNA]</scope>
    <source>
        <strain evidence="2 3">SRT547</strain>
    </source>
</reference>
<proteinExistence type="predicted"/>
<feature type="signal peptide" evidence="1">
    <location>
        <begin position="1"/>
        <end position="20"/>
    </location>
</feature>
<dbReference type="Proteomes" id="UP000326354">
    <property type="component" value="Chromosome"/>
</dbReference>
<dbReference type="EMBL" id="AP019860">
    <property type="protein sequence ID" value="BBM87911.1"/>
    <property type="molecule type" value="Genomic_DNA"/>
</dbReference>
<dbReference type="PROSITE" id="PS51257">
    <property type="entry name" value="PROKAR_LIPOPROTEIN"/>
    <property type="match status" value="1"/>
</dbReference>
<keyword evidence="1" id="KW-0732">Signal</keyword>
<protein>
    <recommendedName>
        <fullName evidence="4">Lipoprotein</fullName>
    </recommendedName>
</protein>
<gene>
    <name evidence="2" type="ORF">UABAM_06326</name>
</gene>
<feature type="chain" id="PRO_5024918731" description="Lipoprotein" evidence="1">
    <location>
        <begin position="21"/>
        <end position="226"/>
    </location>
</feature>
<evidence type="ECO:0000313" key="2">
    <source>
        <dbReference type="EMBL" id="BBM87911.1"/>
    </source>
</evidence>
<dbReference type="RefSeq" id="WP_151971901.1">
    <property type="nucleotide sequence ID" value="NZ_AP019860.1"/>
</dbReference>
<accession>A0A5S9IV76</accession>
<evidence type="ECO:0000313" key="3">
    <source>
        <dbReference type="Proteomes" id="UP000326354"/>
    </source>
</evidence>
<name>A0A5S9IV76_UABAM</name>
<organism evidence="2 3">
    <name type="scientific">Uabimicrobium amorphum</name>
    <dbReference type="NCBI Taxonomy" id="2596890"/>
    <lineage>
        <taxon>Bacteria</taxon>
        <taxon>Pseudomonadati</taxon>
        <taxon>Planctomycetota</taxon>
        <taxon>Candidatus Uabimicrobiia</taxon>
        <taxon>Candidatus Uabimicrobiales</taxon>
        <taxon>Candidatus Uabimicrobiaceae</taxon>
        <taxon>Candidatus Uabimicrobium</taxon>
    </lineage>
</organism>